<keyword evidence="5 6" id="KW-0472">Membrane</keyword>
<dbReference type="PROSITE" id="PS50262">
    <property type="entry name" value="G_PROTEIN_RECEP_F1_2"/>
    <property type="match status" value="1"/>
</dbReference>
<dbReference type="GO" id="GO:0004065">
    <property type="term" value="F:arylsulfatase activity"/>
    <property type="evidence" value="ECO:0007669"/>
    <property type="project" value="TreeGrafter"/>
</dbReference>
<evidence type="ECO:0000256" key="1">
    <source>
        <dbReference type="ARBA" id="ARBA00004370"/>
    </source>
</evidence>
<evidence type="ECO:0000259" key="7">
    <source>
        <dbReference type="PROSITE" id="PS50262"/>
    </source>
</evidence>
<accession>A0AA40I8N0</accession>
<dbReference type="Gene3D" id="1.20.1070.10">
    <property type="entry name" value="Rhodopsin 7-helix transmembrane proteins"/>
    <property type="match status" value="1"/>
</dbReference>
<dbReference type="Pfam" id="PF16347">
    <property type="entry name" value="SGSH_C"/>
    <property type="match status" value="1"/>
</dbReference>
<feature type="transmembrane region" description="Helical" evidence="6">
    <location>
        <begin position="358"/>
        <end position="379"/>
    </location>
</feature>
<evidence type="ECO:0000256" key="6">
    <source>
        <dbReference type="SAM" id="Phobius"/>
    </source>
</evidence>
<dbReference type="PANTHER" id="PTHR46615">
    <property type="entry name" value="ARYLSULFATASE K"/>
    <property type="match status" value="1"/>
</dbReference>
<keyword evidence="3 6" id="KW-1133">Transmembrane helix</keyword>
<evidence type="ECO:0000256" key="2">
    <source>
        <dbReference type="ARBA" id="ARBA00022692"/>
    </source>
</evidence>
<dbReference type="InterPro" id="IPR051849">
    <property type="entry name" value="GAG-degrading_sulfatase"/>
</dbReference>
<dbReference type="PRINTS" id="PR00237">
    <property type="entry name" value="GPCRRHODOPSN"/>
</dbReference>
<evidence type="ECO:0000256" key="4">
    <source>
        <dbReference type="ARBA" id="ARBA00023040"/>
    </source>
</evidence>
<dbReference type="Pfam" id="PF00001">
    <property type="entry name" value="7tm_1"/>
    <property type="match status" value="1"/>
</dbReference>
<evidence type="ECO:0000256" key="3">
    <source>
        <dbReference type="ARBA" id="ARBA00022989"/>
    </source>
</evidence>
<dbReference type="GO" id="GO:0016020">
    <property type="term" value="C:membrane"/>
    <property type="evidence" value="ECO:0007669"/>
    <property type="project" value="UniProtKB-SubCell"/>
</dbReference>
<feature type="transmembrane region" description="Helical" evidence="6">
    <location>
        <begin position="475"/>
        <end position="498"/>
    </location>
</feature>
<dbReference type="InterPro" id="IPR017850">
    <property type="entry name" value="Alkaline_phosphatase_core_sf"/>
</dbReference>
<dbReference type="GO" id="GO:0004930">
    <property type="term" value="F:G protein-coupled receptor activity"/>
    <property type="evidence" value="ECO:0007669"/>
    <property type="project" value="UniProtKB-KW"/>
</dbReference>
<protein>
    <recommendedName>
        <fullName evidence="7">G-protein coupled receptors family 1 profile domain-containing protein</fullName>
    </recommendedName>
</protein>
<dbReference type="InterPro" id="IPR000276">
    <property type="entry name" value="GPCR_Rhodpsn"/>
</dbReference>
<dbReference type="SUPFAM" id="SSF53649">
    <property type="entry name" value="Alkaline phosphatase-like"/>
    <property type="match status" value="1"/>
</dbReference>
<dbReference type="AlphaFoldDB" id="A0AA40I8N0"/>
<dbReference type="EMBL" id="JAULJE010000003">
    <property type="protein sequence ID" value="KAK1345114.1"/>
    <property type="molecule type" value="Genomic_DNA"/>
</dbReference>
<dbReference type="PANTHER" id="PTHR46615:SF1">
    <property type="entry name" value="ARYLSULFATASE K"/>
    <property type="match status" value="1"/>
</dbReference>
<feature type="transmembrane region" description="Helical" evidence="6">
    <location>
        <begin position="510"/>
        <end position="532"/>
    </location>
</feature>
<name>A0AA40I8N0_CNENI</name>
<evidence type="ECO:0000313" key="8">
    <source>
        <dbReference type="EMBL" id="KAK1345114.1"/>
    </source>
</evidence>
<keyword evidence="4" id="KW-0675">Receptor</keyword>
<organism evidence="8 9">
    <name type="scientific">Cnephaeus nilssonii</name>
    <name type="common">Northern bat</name>
    <name type="synonym">Eptesicus nilssonii</name>
    <dbReference type="NCBI Taxonomy" id="3371016"/>
    <lineage>
        <taxon>Eukaryota</taxon>
        <taxon>Metazoa</taxon>
        <taxon>Chordata</taxon>
        <taxon>Craniata</taxon>
        <taxon>Vertebrata</taxon>
        <taxon>Euteleostomi</taxon>
        <taxon>Mammalia</taxon>
        <taxon>Eutheria</taxon>
        <taxon>Laurasiatheria</taxon>
        <taxon>Chiroptera</taxon>
        <taxon>Yangochiroptera</taxon>
        <taxon>Vespertilionidae</taxon>
        <taxon>Cnephaeus</taxon>
    </lineage>
</organism>
<sequence>MDPLKASWVLTEIPGSHLKKYTLYVHVYGEIILALRQLDLLEKTIVIYTSDHGELAMEHRQFYKMSMYEASAHVPLLIMGPGIEANLQVSDVVSLVDIYPTMLDIAGIPLPQNLSGYSLLPLSSEMFENKYKLKNLHPPWILSEFHGCNVNASTYMLRTNQWKYIAYSDGASVSPQLFGLRYLLFLRGKNGVSSLQPPNSVAGAQPLRTISLGWGLNLTSGRQVPAPGPPPPGPPSRLVYLGAVLVVAVAGNAKVLCRLCGSGGPWAGPKRRKMDFLLVQLALADLYACGGTALPQLAWDLLGESHRAASDHECRFVRLLQVSGRGASAHLVVLIALQRQRAVRRPQGPPLPARALAALGWLLALLLALPSVFVVRGTAPSAPPAARAWHGEHRCRGIFAPLPRWHLQVYALYEATAGFAAPVAVLGVACSRLICAWWRRPPPAPSAAAPTSSPCQAPAHSALPRAKVQSLKMSLVLALLFAGFQLPYFAARLAAAWSSGPVGEWDAEDLAVALRLVGVANSALNPFVYLFFQAGDCQLGRRLGKRLGADCCVRGAVSEDDEGPQGLQALHRHRWPHPHYHHARREQLEKGCLRPPPPPPWPLPCSCENAF</sequence>
<dbReference type="SUPFAM" id="SSF81321">
    <property type="entry name" value="Family A G protein-coupled receptor-like"/>
    <property type="match status" value="1"/>
</dbReference>
<reference evidence="8" key="1">
    <citation type="submission" date="2023-06" db="EMBL/GenBank/DDBJ databases">
        <title>Reference genome for the Northern bat (Eptesicus nilssonii), a most northern bat species.</title>
        <authorList>
            <person name="Laine V.N."/>
            <person name="Pulliainen A.T."/>
            <person name="Lilley T.M."/>
        </authorList>
    </citation>
    <scope>NUCLEOTIDE SEQUENCE</scope>
    <source>
        <strain evidence="8">BLF_Eptnil</strain>
        <tissue evidence="8">Kidney</tissue>
    </source>
</reference>
<keyword evidence="4" id="KW-0297">G-protein coupled receptor</keyword>
<dbReference type="InterPro" id="IPR032506">
    <property type="entry name" value="SGSH_C"/>
</dbReference>
<evidence type="ECO:0000313" key="9">
    <source>
        <dbReference type="Proteomes" id="UP001177744"/>
    </source>
</evidence>
<dbReference type="Proteomes" id="UP001177744">
    <property type="component" value="Unassembled WGS sequence"/>
</dbReference>
<keyword evidence="2 6" id="KW-0812">Transmembrane</keyword>
<comment type="subcellular location">
    <subcellularLocation>
        <location evidence="1">Membrane</location>
    </subcellularLocation>
</comment>
<dbReference type="InterPro" id="IPR017452">
    <property type="entry name" value="GPCR_Rhodpsn_7TM"/>
</dbReference>
<feature type="domain" description="G-protein coupled receptors family 1 profile" evidence="7">
    <location>
        <begin position="242"/>
        <end position="529"/>
    </location>
</feature>
<keyword evidence="9" id="KW-1185">Reference proteome</keyword>
<dbReference type="Gene3D" id="3.40.720.10">
    <property type="entry name" value="Alkaline Phosphatase, subunit A"/>
    <property type="match status" value="1"/>
</dbReference>
<evidence type="ECO:0000256" key="5">
    <source>
        <dbReference type="ARBA" id="ARBA00023136"/>
    </source>
</evidence>
<gene>
    <name evidence="8" type="ORF">QTO34_013821</name>
</gene>
<proteinExistence type="predicted"/>
<dbReference type="GO" id="GO:0015024">
    <property type="term" value="F:glucuronate-2-sulfatase activity"/>
    <property type="evidence" value="ECO:0007669"/>
    <property type="project" value="TreeGrafter"/>
</dbReference>
<comment type="caution">
    <text evidence="8">The sequence shown here is derived from an EMBL/GenBank/DDBJ whole genome shotgun (WGS) entry which is preliminary data.</text>
</comment>
<keyword evidence="4" id="KW-0807">Transducer</keyword>